<dbReference type="SFLD" id="SFLDG01129">
    <property type="entry name" value="C1.5:_HAD__Beta-PGM__Phosphata"/>
    <property type="match status" value="1"/>
</dbReference>
<dbReference type="InterPro" id="IPR050155">
    <property type="entry name" value="HAD-like_hydrolase_sf"/>
</dbReference>
<protein>
    <recommendedName>
        <fullName evidence="4">phosphoglycolate phosphatase</fullName>
        <ecNumber evidence="4">3.1.3.18</ecNumber>
    </recommendedName>
</protein>
<proteinExistence type="inferred from homology"/>
<dbReference type="PANTHER" id="PTHR43434">
    <property type="entry name" value="PHOSPHOGLYCOLATE PHOSPHATASE"/>
    <property type="match status" value="1"/>
</dbReference>
<keyword evidence="5" id="KW-0378">Hydrolase</keyword>
<dbReference type="PANTHER" id="PTHR43434:SF1">
    <property type="entry name" value="PHOSPHOGLYCOLATE PHOSPHATASE"/>
    <property type="match status" value="1"/>
</dbReference>
<dbReference type="SFLD" id="SFLDS00003">
    <property type="entry name" value="Haloacid_Dehalogenase"/>
    <property type="match status" value="1"/>
</dbReference>
<organism evidence="5 6">
    <name type="scientific">Candidatus Gallibacteroides avistercoris</name>
    <dbReference type="NCBI Taxonomy" id="2840833"/>
    <lineage>
        <taxon>Bacteria</taxon>
        <taxon>Pseudomonadati</taxon>
        <taxon>Bacteroidota</taxon>
        <taxon>Bacteroidia</taxon>
        <taxon>Bacteroidales</taxon>
        <taxon>Bacteroidaceae</taxon>
        <taxon>Bacteroidaceae incertae sedis</taxon>
        <taxon>Candidatus Gallibacteroides</taxon>
    </lineage>
</organism>
<dbReference type="GO" id="GO:0005829">
    <property type="term" value="C:cytosol"/>
    <property type="evidence" value="ECO:0007669"/>
    <property type="project" value="TreeGrafter"/>
</dbReference>
<dbReference type="PROSITE" id="PS01228">
    <property type="entry name" value="COF_1"/>
    <property type="match status" value="1"/>
</dbReference>
<evidence type="ECO:0000256" key="3">
    <source>
        <dbReference type="ARBA" id="ARBA00006171"/>
    </source>
</evidence>
<dbReference type="InterPro" id="IPR041492">
    <property type="entry name" value="HAD_2"/>
</dbReference>
<dbReference type="InterPro" id="IPR023198">
    <property type="entry name" value="PGP-like_dom2"/>
</dbReference>
<dbReference type="GO" id="GO:0008967">
    <property type="term" value="F:phosphoglycolate phosphatase activity"/>
    <property type="evidence" value="ECO:0007669"/>
    <property type="project" value="UniProtKB-EC"/>
</dbReference>
<dbReference type="Proteomes" id="UP000824112">
    <property type="component" value="Unassembled WGS sequence"/>
</dbReference>
<dbReference type="SFLD" id="SFLDG01135">
    <property type="entry name" value="C1.5.6:_HAD__Beta-PGM__Phospha"/>
    <property type="match status" value="1"/>
</dbReference>
<comment type="catalytic activity">
    <reaction evidence="1">
        <text>2-phosphoglycolate + H2O = glycolate + phosphate</text>
        <dbReference type="Rhea" id="RHEA:14369"/>
        <dbReference type="ChEBI" id="CHEBI:15377"/>
        <dbReference type="ChEBI" id="CHEBI:29805"/>
        <dbReference type="ChEBI" id="CHEBI:43474"/>
        <dbReference type="ChEBI" id="CHEBI:58033"/>
        <dbReference type="EC" id="3.1.3.18"/>
    </reaction>
</comment>
<evidence type="ECO:0000256" key="2">
    <source>
        <dbReference type="ARBA" id="ARBA00004818"/>
    </source>
</evidence>
<dbReference type="GO" id="GO:0006281">
    <property type="term" value="P:DNA repair"/>
    <property type="evidence" value="ECO:0007669"/>
    <property type="project" value="TreeGrafter"/>
</dbReference>
<gene>
    <name evidence="5" type="ORF">IAB03_09505</name>
</gene>
<dbReference type="EMBL" id="DVNA01000218">
    <property type="protein sequence ID" value="HIU56024.1"/>
    <property type="molecule type" value="Genomic_DNA"/>
</dbReference>
<dbReference type="Pfam" id="PF13419">
    <property type="entry name" value="HAD_2"/>
    <property type="match status" value="1"/>
</dbReference>
<dbReference type="AlphaFoldDB" id="A0A9D1M9B1"/>
<dbReference type="InterPro" id="IPR023214">
    <property type="entry name" value="HAD_sf"/>
</dbReference>
<comment type="pathway">
    <text evidence="2">Organic acid metabolism; glycolate biosynthesis; glycolate from 2-phosphoglycolate: step 1/1.</text>
</comment>
<dbReference type="Gene3D" id="3.40.50.1000">
    <property type="entry name" value="HAD superfamily/HAD-like"/>
    <property type="match status" value="1"/>
</dbReference>
<name>A0A9D1M9B1_9BACT</name>
<evidence type="ECO:0000256" key="1">
    <source>
        <dbReference type="ARBA" id="ARBA00000830"/>
    </source>
</evidence>
<reference evidence="5" key="1">
    <citation type="submission" date="2020-10" db="EMBL/GenBank/DDBJ databases">
        <authorList>
            <person name="Gilroy R."/>
        </authorList>
    </citation>
    <scope>NUCLEOTIDE SEQUENCE</scope>
    <source>
        <strain evidence="5">CHK158-818</strain>
    </source>
</reference>
<reference evidence="5" key="2">
    <citation type="journal article" date="2021" name="PeerJ">
        <title>Extensive microbial diversity within the chicken gut microbiome revealed by metagenomics and culture.</title>
        <authorList>
            <person name="Gilroy R."/>
            <person name="Ravi A."/>
            <person name="Getino M."/>
            <person name="Pursley I."/>
            <person name="Horton D.L."/>
            <person name="Alikhan N.F."/>
            <person name="Baker D."/>
            <person name="Gharbi K."/>
            <person name="Hall N."/>
            <person name="Watson M."/>
            <person name="Adriaenssens E.M."/>
            <person name="Foster-Nyarko E."/>
            <person name="Jarju S."/>
            <person name="Secka A."/>
            <person name="Antonio M."/>
            <person name="Oren A."/>
            <person name="Chaudhuri R.R."/>
            <person name="La Ragione R."/>
            <person name="Hildebrand F."/>
            <person name="Pallen M.J."/>
        </authorList>
    </citation>
    <scope>NUCLEOTIDE SEQUENCE</scope>
    <source>
        <strain evidence="5">CHK158-818</strain>
    </source>
</reference>
<dbReference type="Gene3D" id="1.10.150.240">
    <property type="entry name" value="Putative phosphatase, domain 2"/>
    <property type="match status" value="1"/>
</dbReference>
<dbReference type="InterPro" id="IPR006439">
    <property type="entry name" value="HAD-SF_hydro_IA"/>
</dbReference>
<dbReference type="FunFam" id="3.40.50.1000:FF:000022">
    <property type="entry name" value="Phosphoglycolate phosphatase"/>
    <property type="match status" value="1"/>
</dbReference>
<comment type="caution">
    <text evidence="5">The sequence shown here is derived from an EMBL/GenBank/DDBJ whole genome shotgun (WGS) entry which is preliminary data.</text>
</comment>
<sequence length="215" mass="24213">MTKLVIFDLDGTLLNTIDDLATSTNYALQCAGYPQHDLFAYRYFVGNGINKLIERALPYDKKTESEIARLRKYFVEYYGKHMCDLSRPYEGIVSLLEALQERGIALAVASNKYQEATRKLIARFFPQIDFAVVFGQREGIPVKPDPAIVYDILRITGVEKEETLYVGDTNVDMTTAINSGVRSVGVTWGFRPQLELEESGAKAIVHHPDEILSLL</sequence>
<comment type="similarity">
    <text evidence="3">Belongs to the HAD-like hydrolase superfamily. CbbY/CbbZ/Gph/YieH family.</text>
</comment>
<dbReference type="NCBIfam" id="TIGR01549">
    <property type="entry name" value="HAD-SF-IA-v1"/>
    <property type="match status" value="1"/>
</dbReference>
<dbReference type="InterPro" id="IPR036412">
    <property type="entry name" value="HAD-like_sf"/>
</dbReference>
<evidence type="ECO:0000256" key="4">
    <source>
        <dbReference type="ARBA" id="ARBA00013078"/>
    </source>
</evidence>
<dbReference type="SUPFAM" id="SSF56784">
    <property type="entry name" value="HAD-like"/>
    <property type="match status" value="1"/>
</dbReference>
<dbReference type="PRINTS" id="PR00413">
    <property type="entry name" value="HADHALOGNASE"/>
</dbReference>
<evidence type="ECO:0000313" key="5">
    <source>
        <dbReference type="EMBL" id="HIU56024.1"/>
    </source>
</evidence>
<accession>A0A9D1M9B1</accession>
<dbReference type="EC" id="3.1.3.18" evidence="4"/>
<evidence type="ECO:0000313" key="6">
    <source>
        <dbReference type="Proteomes" id="UP000824112"/>
    </source>
</evidence>